<dbReference type="RefSeq" id="XP_023160976.2">
    <property type="nucleotide sequence ID" value="XM_023305208.2"/>
</dbReference>
<keyword evidence="1" id="KW-1185">Reference proteome</keyword>
<dbReference type="Proteomes" id="UP000504633">
    <property type="component" value="Unplaced"/>
</dbReference>
<evidence type="ECO:0000313" key="1">
    <source>
        <dbReference type="Proteomes" id="UP000504633"/>
    </source>
</evidence>
<dbReference type="GeneID" id="111592801"/>
<proteinExistence type="predicted"/>
<name>A0A6J1L7N9_DROHY</name>
<dbReference type="OrthoDB" id="7850541at2759"/>
<protein>
    <submittedName>
        <fullName evidence="2">Uncharacterized protein LOC111592801</fullName>
    </submittedName>
</protein>
<evidence type="ECO:0000313" key="2">
    <source>
        <dbReference type="RefSeq" id="XP_023160976.2"/>
    </source>
</evidence>
<reference evidence="2" key="1">
    <citation type="submission" date="2025-08" db="UniProtKB">
        <authorList>
            <consortium name="RefSeq"/>
        </authorList>
    </citation>
    <scope>IDENTIFICATION</scope>
    <source>
        <strain evidence="2">15085-1641.00</strain>
        <tissue evidence="2">Whole body</tissue>
    </source>
</reference>
<dbReference type="AlphaFoldDB" id="A0A6J1L7N9"/>
<dbReference type="KEGG" id="dhe:111592801"/>
<organism evidence="1 2">
    <name type="scientific">Drosophila hydei</name>
    <name type="common">Fruit fly</name>
    <dbReference type="NCBI Taxonomy" id="7224"/>
    <lineage>
        <taxon>Eukaryota</taxon>
        <taxon>Metazoa</taxon>
        <taxon>Ecdysozoa</taxon>
        <taxon>Arthropoda</taxon>
        <taxon>Hexapoda</taxon>
        <taxon>Insecta</taxon>
        <taxon>Pterygota</taxon>
        <taxon>Neoptera</taxon>
        <taxon>Endopterygota</taxon>
        <taxon>Diptera</taxon>
        <taxon>Brachycera</taxon>
        <taxon>Muscomorpha</taxon>
        <taxon>Ephydroidea</taxon>
        <taxon>Drosophilidae</taxon>
        <taxon>Drosophila</taxon>
    </lineage>
</organism>
<gene>
    <name evidence="2" type="primary">LOC111592801</name>
</gene>
<dbReference type="OMA" id="PANFNCY"/>
<sequence>MSLTFDKGLQNIVMQLKVPPKDHKDFLYDSAFIAGWINTVLKERRSMLAGSFSNLPATATYISGNSIDVPANFNCYLLLDLRFPFYTDIKRDDYIYLHSVFKEQIVGDSLISSVYLQTHLRNDLNGLLKSQPTVTCKGGTGRSYQLCYHTTKYPVSAHTIIATQLKAKCSTRIVFEFLIAIKLPIEKYPRPGCVPLPESMVNTKLNYWVALPVPHFDVNFNGHSYLGRSHVWQKATPGQRQRWCLVVRMFYMMSSSNGTLNTIGIHALKHTCVNLCEKFGIEKADRPLGLKLMDMMITHGTRKLREVSNASRNGQIVNLEVHPALPSDCSKTDAMLSKIKAKMTSKDSCDMENLRLLFGLSKSNKM</sequence>
<accession>A0A6J1L7N9</accession>